<dbReference type="FunFam" id="2.40.30.10:FF:000005">
    <property type="entry name" value="Elongation factor 1-alpha"/>
    <property type="match status" value="1"/>
</dbReference>
<evidence type="ECO:0000259" key="9">
    <source>
        <dbReference type="PROSITE" id="PS51722"/>
    </source>
</evidence>
<dbReference type="PROSITE" id="PS51722">
    <property type="entry name" value="G_TR_2"/>
    <property type="match status" value="1"/>
</dbReference>
<dbReference type="PROSITE" id="PS00301">
    <property type="entry name" value="G_TR_1"/>
    <property type="match status" value="1"/>
</dbReference>
<evidence type="ECO:0000256" key="7">
    <source>
        <dbReference type="ARBA" id="ARBA00023134"/>
    </source>
</evidence>
<reference evidence="10" key="2">
    <citation type="submission" date="2025-08" db="UniProtKB">
        <authorList>
            <consortium name="Ensembl"/>
        </authorList>
    </citation>
    <scope>IDENTIFICATION</scope>
</reference>
<feature type="domain" description="Tr-type G" evidence="9">
    <location>
        <begin position="5"/>
        <end position="213"/>
    </location>
</feature>
<dbReference type="InterPro" id="IPR009000">
    <property type="entry name" value="Transl_B-barrel_sf"/>
</dbReference>
<dbReference type="CDD" id="cd03705">
    <property type="entry name" value="EF1_alpha_III"/>
    <property type="match status" value="1"/>
</dbReference>
<dbReference type="SUPFAM" id="SSF50465">
    <property type="entry name" value="EF-Tu/eEF-1alpha/eIF2-gamma C-terminal domain"/>
    <property type="match status" value="1"/>
</dbReference>
<dbReference type="Ensembl" id="ENSCAFT00000027629.7">
    <property type="protein sequence ID" value="ENSCAFP00000034055.6"/>
    <property type="gene ID" value="ENSCAFG00000024806.6"/>
</dbReference>
<keyword evidence="2" id="KW-0488">Methylation</keyword>
<dbReference type="Gene3D" id="3.40.50.300">
    <property type="entry name" value="P-loop containing nucleotide triphosphate hydrolases"/>
    <property type="match status" value="1"/>
</dbReference>
<evidence type="ECO:0000256" key="1">
    <source>
        <dbReference type="ARBA" id="ARBA00007249"/>
    </source>
</evidence>
<dbReference type="FunFam" id="2.40.30.10:FF:000168">
    <property type="entry name" value="Elongation factor 1-alpha 2"/>
    <property type="match status" value="1"/>
</dbReference>
<keyword evidence="6" id="KW-0648">Protein biosynthesis</keyword>
<dbReference type="NCBIfam" id="NF008969">
    <property type="entry name" value="PRK12317.1"/>
    <property type="match status" value="1"/>
</dbReference>
<proteinExistence type="inferred from homology"/>
<dbReference type="Gene3D" id="2.40.30.10">
    <property type="entry name" value="Translation factors"/>
    <property type="match status" value="2"/>
</dbReference>
<comment type="similarity">
    <text evidence="1 8">Belongs to the TRAFAC class translation factor GTPase superfamily. Classic translation factor GTPase family. EF-Tu/EF-1A subfamily.</text>
</comment>
<evidence type="ECO:0000313" key="11">
    <source>
        <dbReference type="Proteomes" id="UP000002254"/>
    </source>
</evidence>
<dbReference type="CDD" id="cd01883">
    <property type="entry name" value="EF1_alpha"/>
    <property type="match status" value="1"/>
</dbReference>
<dbReference type="InterPro" id="IPR004161">
    <property type="entry name" value="EFTu-like_2"/>
</dbReference>
<dbReference type="NCBIfam" id="TIGR00483">
    <property type="entry name" value="EF-1_alpha"/>
    <property type="match status" value="1"/>
</dbReference>
<evidence type="ECO:0000256" key="5">
    <source>
        <dbReference type="ARBA" id="ARBA00022768"/>
    </source>
</evidence>
<dbReference type="InterPro" id="IPR031157">
    <property type="entry name" value="G_TR_CS"/>
</dbReference>
<dbReference type="AlphaFoldDB" id="A0A8P0NMH8"/>
<keyword evidence="3" id="KW-0597">Phosphoprotein</keyword>
<dbReference type="Pfam" id="PF03144">
    <property type="entry name" value="GTP_EFTU_D2"/>
    <property type="match status" value="1"/>
</dbReference>
<dbReference type="InterPro" id="IPR004539">
    <property type="entry name" value="Transl_elong_EF1A_euk/arc"/>
</dbReference>
<dbReference type="InterPro" id="IPR050100">
    <property type="entry name" value="TRAFAC_GTPase_members"/>
</dbReference>
<dbReference type="GO" id="GO:0003924">
    <property type="term" value="F:GTPase activity"/>
    <property type="evidence" value="ECO:0007669"/>
    <property type="project" value="UniProtKB-UniRule"/>
</dbReference>
<dbReference type="InterPro" id="IPR027417">
    <property type="entry name" value="P-loop_NTPase"/>
</dbReference>
<dbReference type="InterPro" id="IPR009001">
    <property type="entry name" value="Transl_elong_EF1A/Init_IF2_C"/>
</dbReference>
<dbReference type="PRINTS" id="PR00315">
    <property type="entry name" value="ELONGATNFCT"/>
</dbReference>
<accession>A0A8P0NMH8</accession>
<reference evidence="10 11" key="1">
    <citation type="journal article" date="2005" name="Nature">
        <title>Genome sequence, comparative analysis and haplotype structure of the domestic dog.</title>
        <authorList>
            <consortium name="Broad Sequencing Platform"/>
            <person name="Lindblad-Toh K."/>
            <person name="Wade C.M."/>
            <person name="Mikkelsen T.S."/>
            <person name="Karlsson E.K."/>
            <person name="Jaffe D.B."/>
            <person name="Kamal M."/>
            <person name="Clamp M."/>
            <person name="Chang J.L."/>
            <person name="Kulbokas E.J. III"/>
            <person name="Zody M.C."/>
            <person name="Mauceli E."/>
            <person name="Xie X."/>
            <person name="Breen M."/>
            <person name="Wayne R.K."/>
            <person name="Ostrander E.A."/>
            <person name="Ponting C.P."/>
            <person name="Galibert F."/>
            <person name="Smith D.R."/>
            <person name="DeJong P.J."/>
            <person name="Kirkness E."/>
            <person name="Alvarez P."/>
            <person name="Biagi T."/>
            <person name="Brockman W."/>
            <person name="Butler J."/>
            <person name="Chin C.W."/>
            <person name="Cook A."/>
            <person name="Cuff J."/>
            <person name="Daly M.J."/>
            <person name="DeCaprio D."/>
            <person name="Gnerre S."/>
            <person name="Grabherr M."/>
            <person name="Kellis M."/>
            <person name="Kleber M."/>
            <person name="Bardeleben C."/>
            <person name="Goodstadt L."/>
            <person name="Heger A."/>
            <person name="Hitte C."/>
            <person name="Kim L."/>
            <person name="Koepfli K.P."/>
            <person name="Parker H.G."/>
            <person name="Pollinger J.P."/>
            <person name="Searle S.M."/>
            <person name="Sutter N.B."/>
            <person name="Thomas R."/>
            <person name="Webber C."/>
            <person name="Baldwin J."/>
            <person name="Abebe A."/>
            <person name="Abouelleil A."/>
            <person name="Aftuck L."/>
            <person name="Ait-Zahra M."/>
            <person name="Aldredge T."/>
            <person name="Allen N."/>
            <person name="An P."/>
            <person name="Anderson S."/>
            <person name="Antoine C."/>
            <person name="Arachchi H."/>
            <person name="Aslam A."/>
            <person name="Ayotte L."/>
            <person name="Bachantsang P."/>
            <person name="Barry A."/>
            <person name="Bayul T."/>
            <person name="Benamara M."/>
            <person name="Berlin A."/>
            <person name="Bessette D."/>
            <person name="Blitshteyn B."/>
            <person name="Bloom T."/>
            <person name="Blye J."/>
            <person name="Boguslavskiy L."/>
            <person name="Bonnet C."/>
            <person name="Boukhgalter B."/>
            <person name="Brown A."/>
            <person name="Cahill P."/>
            <person name="Calixte N."/>
            <person name="Camarata J."/>
            <person name="Cheshatsang Y."/>
            <person name="Chu J."/>
            <person name="Citroen M."/>
            <person name="Collymore A."/>
            <person name="Cooke P."/>
            <person name="Dawoe T."/>
            <person name="Daza R."/>
            <person name="Decktor K."/>
            <person name="DeGray S."/>
            <person name="Dhargay N."/>
            <person name="Dooley K."/>
            <person name="Dooley K."/>
            <person name="Dorje P."/>
            <person name="Dorjee K."/>
            <person name="Dorris L."/>
            <person name="Duffey N."/>
            <person name="Dupes A."/>
            <person name="Egbiremolen O."/>
            <person name="Elong R."/>
            <person name="Falk J."/>
            <person name="Farina A."/>
            <person name="Faro S."/>
            <person name="Ferguson D."/>
            <person name="Ferreira P."/>
            <person name="Fisher S."/>
            <person name="FitzGerald M."/>
            <person name="Foley K."/>
            <person name="Foley C."/>
            <person name="Franke A."/>
            <person name="Friedrich D."/>
            <person name="Gage D."/>
            <person name="Garber M."/>
            <person name="Gearin G."/>
            <person name="Giannoukos G."/>
            <person name="Goode T."/>
            <person name="Goyette A."/>
            <person name="Graham J."/>
            <person name="Grandbois E."/>
            <person name="Gyaltsen K."/>
            <person name="Hafez N."/>
            <person name="Hagopian D."/>
            <person name="Hagos B."/>
            <person name="Hall J."/>
            <person name="Healy C."/>
            <person name="Hegarty R."/>
            <person name="Honan T."/>
            <person name="Horn A."/>
            <person name="Houde N."/>
            <person name="Hughes L."/>
            <person name="Hunnicutt L."/>
            <person name="Husby M."/>
            <person name="Jester B."/>
            <person name="Jones C."/>
            <person name="Kamat A."/>
            <person name="Kanga B."/>
            <person name="Kells C."/>
            <person name="Khazanovich D."/>
            <person name="Kieu A.C."/>
            <person name="Kisner P."/>
            <person name="Kumar M."/>
            <person name="Lance K."/>
            <person name="Landers T."/>
            <person name="Lara M."/>
            <person name="Lee W."/>
            <person name="Leger J.P."/>
            <person name="Lennon N."/>
            <person name="Leuper L."/>
            <person name="LeVine S."/>
            <person name="Liu J."/>
            <person name="Liu X."/>
            <person name="Lokyitsang Y."/>
            <person name="Lokyitsang T."/>
            <person name="Lui A."/>
            <person name="Macdonald J."/>
            <person name="Major J."/>
            <person name="Marabella R."/>
            <person name="Maru K."/>
            <person name="Matthews C."/>
            <person name="McDonough S."/>
            <person name="Mehta T."/>
            <person name="Meldrim J."/>
            <person name="Melnikov A."/>
            <person name="Meneus L."/>
            <person name="Mihalev A."/>
            <person name="Mihova T."/>
            <person name="Miller K."/>
            <person name="Mittelman R."/>
            <person name="Mlenga V."/>
            <person name="Mulrain L."/>
            <person name="Munson G."/>
            <person name="Navidi A."/>
            <person name="Naylor J."/>
            <person name="Nguyen T."/>
            <person name="Nguyen N."/>
            <person name="Nguyen C."/>
            <person name="Nguyen T."/>
            <person name="Nicol R."/>
            <person name="Norbu N."/>
            <person name="Norbu C."/>
            <person name="Novod N."/>
            <person name="Nyima T."/>
            <person name="Olandt P."/>
            <person name="O'Neill B."/>
            <person name="O'Neill K."/>
            <person name="Osman S."/>
            <person name="Oyono L."/>
            <person name="Patti C."/>
            <person name="Perrin D."/>
            <person name="Phunkhang P."/>
            <person name="Pierre F."/>
            <person name="Priest M."/>
            <person name="Rachupka A."/>
            <person name="Raghuraman S."/>
            <person name="Rameau R."/>
            <person name="Ray V."/>
            <person name="Raymond C."/>
            <person name="Rege F."/>
            <person name="Rise C."/>
            <person name="Rogers J."/>
            <person name="Rogov P."/>
            <person name="Sahalie J."/>
            <person name="Settipalli S."/>
            <person name="Sharpe T."/>
            <person name="Shea T."/>
            <person name="Sheehan M."/>
            <person name="Sherpa N."/>
            <person name="Shi J."/>
            <person name="Shih D."/>
            <person name="Sloan J."/>
            <person name="Smith C."/>
            <person name="Sparrow T."/>
            <person name="Stalker J."/>
            <person name="Stange-Thomann N."/>
            <person name="Stavropoulos S."/>
            <person name="Stone C."/>
            <person name="Stone S."/>
            <person name="Sykes S."/>
            <person name="Tchuinga P."/>
            <person name="Tenzing P."/>
            <person name="Tesfaye S."/>
            <person name="Thoulutsang D."/>
            <person name="Thoulutsang Y."/>
            <person name="Topham K."/>
            <person name="Topping I."/>
            <person name="Tsamla T."/>
            <person name="Vassiliev H."/>
            <person name="Venkataraman V."/>
            <person name="Vo A."/>
            <person name="Wangchuk T."/>
            <person name="Wangdi T."/>
            <person name="Weiand M."/>
            <person name="Wilkinson J."/>
            <person name="Wilson A."/>
            <person name="Yadav S."/>
            <person name="Yang S."/>
            <person name="Yang X."/>
            <person name="Young G."/>
            <person name="Yu Q."/>
            <person name="Zainoun J."/>
            <person name="Zembek L."/>
            <person name="Zimmer A."/>
            <person name="Lander E.S."/>
        </authorList>
    </citation>
    <scope>NUCLEOTIDE SEQUENCE [LARGE SCALE GENOMIC DNA]</scope>
    <source>
        <strain evidence="10">Boxer</strain>
    </source>
</reference>
<dbReference type="CDD" id="cd03693">
    <property type="entry name" value="EF1_alpha_II"/>
    <property type="match status" value="1"/>
</dbReference>
<dbReference type="GO" id="GO:0003746">
    <property type="term" value="F:translation elongation factor activity"/>
    <property type="evidence" value="ECO:0007669"/>
    <property type="project" value="UniProtKB-UniRule"/>
</dbReference>
<evidence type="ECO:0000256" key="2">
    <source>
        <dbReference type="ARBA" id="ARBA00022481"/>
    </source>
</evidence>
<evidence type="ECO:0000256" key="4">
    <source>
        <dbReference type="ARBA" id="ARBA00022741"/>
    </source>
</evidence>
<dbReference type="InterPro" id="IPR054696">
    <property type="entry name" value="GTP-eEF1A_C"/>
</dbReference>
<comment type="function">
    <text evidence="8">This protein promotes the GTP-dependent binding of aminoacyl-tRNA to the A-site of ribosomes during protein biosynthesis.</text>
</comment>
<organism evidence="10 11">
    <name type="scientific">Canis lupus familiaris</name>
    <name type="common">Dog</name>
    <name type="synonym">Canis familiaris</name>
    <dbReference type="NCBI Taxonomy" id="9615"/>
    <lineage>
        <taxon>Eukaryota</taxon>
        <taxon>Metazoa</taxon>
        <taxon>Chordata</taxon>
        <taxon>Craniata</taxon>
        <taxon>Vertebrata</taxon>
        <taxon>Euteleostomi</taxon>
        <taxon>Mammalia</taxon>
        <taxon>Eutheria</taxon>
        <taxon>Laurasiatheria</taxon>
        <taxon>Carnivora</taxon>
        <taxon>Caniformia</taxon>
        <taxon>Canidae</taxon>
        <taxon>Canis</taxon>
    </lineage>
</organism>
<evidence type="ECO:0000256" key="8">
    <source>
        <dbReference type="RuleBase" id="RU000325"/>
    </source>
</evidence>
<keyword evidence="5 8" id="KW-0251">Elongation factor</keyword>
<evidence type="ECO:0000256" key="6">
    <source>
        <dbReference type="ARBA" id="ARBA00022917"/>
    </source>
</evidence>
<name>A0A8P0NMH8_CANLF</name>
<keyword evidence="4 8" id="KW-0547">Nucleotide-binding</keyword>
<dbReference type="Pfam" id="PF22594">
    <property type="entry name" value="GTP-eEF1A_C"/>
    <property type="match status" value="1"/>
</dbReference>
<dbReference type="Pfam" id="PF00009">
    <property type="entry name" value="GTP_EFTU"/>
    <property type="match status" value="1"/>
</dbReference>
<evidence type="ECO:0000313" key="10">
    <source>
        <dbReference type="Ensembl" id="ENSCAFP00000034055.6"/>
    </source>
</evidence>
<evidence type="ECO:0000256" key="3">
    <source>
        <dbReference type="ARBA" id="ARBA00022553"/>
    </source>
</evidence>
<keyword evidence="7 8" id="KW-0342">GTP-binding</keyword>
<sequence length="433" mass="46929">MGKEKTHINIVVIGHVDSGKSTTTGHLIYKCGGIDKRTIEKFEKEAAEMGKGSFKYAWVLDKLKAERERGITIDISLWKFETSKYYVTITDAPGHRDFIKNMITGTSQADCAVLIAAAGVGEFEAGISKNGQTREHALLAYTLGVKQLIVGVNKMDSTEPPYSQKRYEEIVKEVSTYIKKIGYNPDITRKDGNASGITLLEALDCILPPTRPTDKPLRLPLQDIYKIGGIGTVPVSRVETGVLKPGMVVTFAPVNVTTEVKSVEMHHEALNDALPGDNVGFNVKNVSVKDVRHGNVAGDNKNDPPMEAAGFTAQVIILNHPGQISAGYAPVLDCHTAHIACKFAELKEKIDRRSGKKLEDGPKFLKSGDAAIVDMVPGKPMCVESFSDYPPLGRFAVRDMRQTVAVGVIKAVDKKAAGAGKVTKSAQKAQKAK</sequence>
<protein>
    <recommendedName>
        <fullName evidence="8">Elongation factor 1-alpha</fullName>
    </recommendedName>
</protein>
<dbReference type="SUPFAM" id="SSF52540">
    <property type="entry name" value="P-loop containing nucleoside triphosphate hydrolases"/>
    <property type="match status" value="1"/>
</dbReference>
<dbReference type="InterPro" id="IPR000795">
    <property type="entry name" value="T_Tr_GTP-bd_dom"/>
</dbReference>
<dbReference type="GO" id="GO:0005525">
    <property type="term" value="F:GTP binding"/>
    <property type="evidence" value="ECO:0007669"/>
    <property type="project" value="UniProtKB-UniRule"/>
</dbReference>
<dbReference type="SUPFAM" id="SSF50447">
    <property type="entry name" value="Translation proteins"/>
    <property type="match status" value="1"/>
</dbReference>
<dbReference type="FunFam" id="3.40.50.300:FF:000090">
    <property type="entry name" value="Elongation factor 1-alpha"/>
    <property type="match status" value="1"/>
</dbReference>
<dbReference type="PANTHER" id="PTHR23115">
    <property type="entry name" value="TRANSLATION FACTOR"/>
    <property type="match status" value="1"/>
</dbReference>
<dbReference type="Proteomes" id="UP000002254">
    <property type="component" value="Chromosome 1"/>
</dbReference>